<evidence type="ECO:0000256" key="9">
    <source>
        <dbReference type="ARBA" id="ARBA00022776"/>
    </source>
</evidence>
<keyword evidence="8" id="KW-0132">Cell division</keyword>
<dbReference type="GO" id="GO:0005634">
    <property type="term" value="C:nucleus"/>
    <property type="evidence" value="ECO:0007669"/>
    <property type="project" value="UniProtKB-SubCell"/>
</dbReference>
<evidence type="ECO:0000313" key="21">
    <source>
        <dbReference type="Ensembl" id="ENSEASP00005051445.1"/>
    </source>
</evidence>
<dbReference type="SMART" id="SM00069">
    <property type="entry name" value="GLA"/>
    <property type="match status" value="1"/>
</dbReference>
<keyword evidence="15 18" id="KW-0479">Metal-binding</keyword>
<reference evidence="21" key="3">
    <citation type="submission" date="2025-09" db="UniProtKB">
        <authorList>
            <consortium name="Ensembl"/>
        </authorList>
    </citation>
    <scope>IDENTIFICATION</scope>
</reference>
<keyword evidence="6 17" id="KW-0301">Gamma-carboxyglutamic acid</keyword>
<dbReference type="Proteomes" id="UP000694387">
    <property type="component" value="Chromosome 25"/>
</dbReference>
<dbReference type="PROSITE" id="PS00011">
    <property type="entry name" value="GLA_1"/>
    <property type="match status" value="1"/>
</dbReference>
<dbReference type="InterPro" id="IPR002384">
    <property type="entry name" value="Osteocalcin/MGP"/>
</dbReference>
<dbReference type="GO" id="GO:0000444">
    <property type="term" value="C:MIS12/MIND type complex"/>
    <property type="evidence" value="ECO:0007669"/>
    <property type="project" value="InterPro"/>
</dbReference>
<dbReference type="GO" id="GO:0007059">
    <property type="term" value="P:chromosome segregation"/>
    <property type="evidence" value="ECO:0007669"/>
    <property type="project" value="TreeGrafter"/>
</dbReference>
<comment type="similarity">
    <text evidence="4 18">Belongs to the osteocalcin/matrix Gla protein family.</text>
</comment>
<dbReference type="OrthoDB" id="18453at2759"/>
<evidence type="ECO:0000256" key="10">
    <source>
        <dbReference type="ARBA" id="ARBA00022838"/>
    </source>
</evidence>
<protein>
    <recommendedName>
        <fullName evidence="18">Osteocalcin</fullName>
    </recommendedName>
</protein>
<feature type="domain" description="Gla" evidence="20">
    <location>
        <begin position="281"/>
        <end position="313"/>
    </location>
</feature>
<reference evidence="21" key="2">
    <citation type="submission" date="2025-08" db="UniProtKB">
        <authorList>
            <consortium name="Ensembl"/>
        </authorList>
    </citation>
    <scope>IDENTIFICATION</scope>
</reference>
<keyword evidence="7 18" id="KW-0964">Secreted</keyword>
<dbReference type="GO" id="GO:0005509">
    <property type="term" value="F:calcium ion binding"/>
    <property type="evidence" value="ECO:0007669"/>
    <property type="project" value="UniProtKB-UniRule"/>
</dbReference>
<dbReference type="GO" id="GO:0005576">
    <property type="term" value="C:extracellular region"/>
    <property type="evidence" value="ECO:0007669"/>
    <property type="project" value="UniProtKB-SubCell"/>
</dbReference>
<gene>
    <name evidence="21" type="primary">LOC106828470</name>
</gene>
<evidence type="ECO:0000313" key="22">
    <source>
        <dbReference type="Proteomes" id="UP000694387"/>
    </source>
</evidence>
<keyword evidence="22" id="KW-1185">Reference proteome</keyword>
<evidence type="ECO:0000256" key="17">
    <source>
        <dbReference type="PIRSR" id="PIRSR602384-3"/>
    </source>
</evidence>
<evidence type="ECO:0000256" key="12">
    <source>
        <dbReference type="ARBA" id="ARBA00023242"/>
    </source>
</evidence>
<keyword evidence="15 18" id="KW-0106">Calcium</keyword>
<dbReference type="InterPro" id="IPR000294">
    <property type="entry name" value="GLA_domain"/>
</dbReference>
<dbReference type="PANTHER" id="PTHR15459:SF3">
    <property type="entry name" value="POLYAMINE-MODULATED FACTOR 1"/>
    <property type="match status" value="1"/>
</dbReference>
<dbReference type="InterPro" id="IPR007128">
    <property type="entry name" value="PMF1/Nnf1"/>
</dbReference>
<feature type="binding site" evidence="15">
    <location>
        <position position="283"/>
    </location>
    <ligand>
        <name>Ca(2+)</name>
        <dbReference type="ChEBI" id="CHEBI:29108"/>
        <label>1</label>
    </ligand>
</feature>
<keyword evidence="5" id="KW-0158">Chromosome</keyword>
<dbReference type="InterPro" id="IPR058704">
    <property type="entry name" value="BGLAP-like_C"/>
</dbReference>
<evidence type="ECO:0000256" key="4">
    <source>
        <dbReference type="ARBA" id="ARBA00008850"/>
    </source>
</evidence>
<evidence type="ECO:0000256" key="5">
    <source>
        <dbReference type="ARBA" id="ARBA00022454"/>
    </source>
</evidence>
<keyword evidence="12" id="KW-0539">Nucleus</keyword>
<evidence type="ECO:0000256" key="3">
    <source>
        <dbReference type="ARBA" id="ARBA00004629"/>
    </source>
</evidence>
<dbReference type="KEGG" id="eai:106828470"/>
<dbReference type="Pfam" id="PF25890">
    <property type="entry name" value="BGLAP_C"/>
    <property type="match status" value="1"/>
</dbReference>
<keyword evidence="11 16" id="KW-1015">Disulfide bond</keyword>
<dbReference type="AlphaFoldDB" id="A0A9L0JQL7"/>
<evidence type="ECO:0000256" key="15">
    <source>
        <dbReference type="PIRSR" id="PIRSR602384-1"/>
    </source>
</evidence>
<dbReference type="Pfam" id="PF03980">
    <property type="entry name" value="Nnf1"/>
    <property type="match status" value="1"/>
</dbReference>
<dbReference type="Ensembl" id="ENSEAST00005053547.1">
    <property type="protein sequence ID" value="ENSEASP00005051445.1"/>
    <property type="gene ID" value="ENSEASG00005019127.2"/>
</dbReference>
<feature type="modified residue" description="4-carboxyglutamate" evidence="17">
    <location>
        <position position="283"/>
    </location>
</feature>
<evidence type="ECO:0000259" key="20">
    <source>
        <dbReference type="PROSITE" id="PS50998"/>
    </source>
</evidence>
<evidence type="ECO:0000256" key="1">
    <source>
        <dbReference type="ARBA" id="ARBA00004123"/>
    </source>
</evidence>
<evidence type="ECO:0000256" key="16">
    <source>
        <dbReference type="PIRSR" id="PIRSR602384-2"/>
    </source>
</evidence>
<comment type="subcellular location">
    <subcellularLocation>
        <location evidence="3">Chromosome</location>
        <location evidence="3">Centromere</location>
        <location evidence="3">Kinetochore</location>
    </subcellularLocation>
    <subcellularLocation>
        <location evidence="1">Nucleus</location>
    </subcellularLocation>
    <subcellularLocation>
        <location evidence="2 18">Secreted</location>
    </subcellularLocation>
</comment>
<sequence>MAEASGVNVGSGCEEKGPEGLSLEPVPPGTTISRVKLLDTMVDTFLQKLIAAGSYQRFTDCYKRFYQLQPEMTQRIYDKFITQLQTSIREEISEIKAEGNLEAVLNALDTIVEEGKDRKEPAWRPSGIPEKDLQRTMVPYFLQQRDALQRRVQKQEAENRQLADAVLAGRRQVEELQLQGQARQQAWQAQPREYKWCWRLGEAAQLSPEQQHQHTMRPLPLLALLALAALCLAGWADAKPSRAESGRGAAFVSKQEGSEVVKRFRRYLDHWLGAPAPYPDPLEPRREVCELNPDCDELADHIGFQEAYRRFYGTA</sequence>
<evidence type="ECO:0000256" key="7">
    <source>
        <dbReference type="ARBA" id="ARBA00022525"/>
    </source>
</evidence>
<evidence type="ECO:0000256" key="13">
    <source>
        <dbReference type="ARBA" id="ARBA00023306"/>
    </source>
</evidence>
<dbReference type="SUPFAM" id="SSF57630">
    <property type="entry name" value="GLA-domain"/>
    <property type="match status" value="1"/>
</dbReference>
<feature type="binding site" evidence="15">
    <location>
        <position position="287"/>
    </location>
    <ligand>
        <name>Ca(2+)</name>
        <dbReference type="ChEBI" id="CHEBI:29108"/>
        <label>1</label>
    </ligand>
</feature>
<feature type="disulfide bond" evidence="16">
    <location>
        <begin position="289"/>
        <end position="295"/>
    </location>
</feature>
<keyword evidence="10" id="KW-0995">Kinetochore</keyword>
<dbReference type="GeneTree" id="ENSGT00410000026290"/>
<feature type="binding site" evidence="15">
    <location>
        <position position="290"/>
    </location>
    <ligand>
        <name>Ca(2+)</name>
        <dbReference type="ChEBI" id="CHEBI:29108"/>
        <label>1</label>
    </ligand>
</feature>
<evidence type="ECO:0000256" key="6">
    <source>
        <dbReference type="ARBA" id="ARBA00022479"/>
    </source>
</evidence>
<dbReference type="GeneID" id="106828470"/>
<comment type="PTM">
    <text evidence="17 18">Gamma-carboxyglutamate residues are formed by vitamin K dependent carboxylation. These residues are essential for the binding of calcium.</text>
</comment>
<organism evidence="21 22">
    <name type="scientific">Equus asinus</name>
    <name type="common">Donkey</name>
    <name type="synonym">Equus africanus asinus</name>
    <dbReference type="NCBI Taxonomy" id="9793"/>
    <lineage>
        <taxon>Eukaryota</taxon>
        <taxon>Metazoa</taxon>
        <taxon>Chordata</taxon>
        <taxon>Craniata</taxon>
        <taxon>Vertebrata</taxon>
        <taxon>Euteleostomi</taxon>
        <taxon>Mammalia</taxon>
        <taxon>Eutheria</taxon>
        <taxon>Laurasiatheria</taxon>
        <taxon>Perissodactyla</taxon>
        <taxon>Equidae</taxon>
        <taxon>Equus</taxon>
    </lineage>
</organism>
<dbReference type="RefSeq" id="XP_014692470.1">
    <property type="nucleotide sequence ID" value="XM_014836984.3"/>
</dbReference>
<feature type="binding site" evidence="15">
    <location>
        <position position="296"/>
    </location>
    <ligand>
        <name>Ca(2+)</name>
        <dbReference type="ChEBI" id="CHEBI:29108"/>
        <label>1</label>
    </ligand>
</feature>
<feature type="region of interest" description="Disordered" evidence="19">
    <location>
        <begin position="1"/>
        <end position="27"/>
    </location>
</feature>
<evidence type="ECO:0000256" key="11">
    <source>
        <dbReference type="ARBA" id="ARBA00023157"/>
    </source>
</evidence>
<evidence type="ECO:0000256" key="19">
    <source>
        <dbReference type="SAM" id="MobiDB-lite"/>
    </source>
</evidence>
<reference evidence="21 22" key="1">
    <citation type="journal article" date="2020" name="Nat. Commun.">
        <title>Donkey genomes provide new insights into domestication and selection for coat color.</title>
        <authorList>
            <person name="Wang"/>
            <person name="C."/>
            <person name="Li"/>
            <person name="H."/>
            <person name="Guo"/>
            <person name="Y."/>
            <person name="Huang"/>
            <person name="J."/>
            <person name="Sun"/>
            <person name="Y."/>
            <person name="Min"/>
            <person name="J."/>
            <person name="Wang"/>
            <person name="J."/>
            <person name="Fang"/>
            <person name="X."/>
            <person name="Zhao"/>
            <person name="Z."/>
            <person name="Wang"/>
            <person name="S."/>
            <person name="Zhang"/>
            <person name="Y."/>
            <person name="Liu"/>
            <person name="Q."/>
            <person name="Jiang"/>
            <person name="Q."/>
            <person name="Wang"/>
            <person name="X."/>
            <person name="Guo"/>
            <person name="Y."/>
            <person name="Yang"/>
            <person name="C."/>
            <person name="Wang"/>
            <person name="Y."/>
            <person name="Tian"/>
            <person name="F."/>
            <person name="Zhuang"/>
            <person name="G."/>
            <person name="Fan"/>
            <person name="Y."/>
            <person name="Gao"/>
            <person name="Q."/>
            <person name="Li"/>
            <person name="Y."/>
            <person name="Ju"/>
            <person name="Z."/>
            <person name="Li"/>
            <person name="J."/>
            <person name="Li"/>
            <person name="R."/>
            <person name="Hou"/>
            <person name="M."/>
            <person name="Yang"/>
            <person name="G."/>
            <person name="Liu"/>
            <person name="G."/>
            <person name="Liu"/>
            <person name="W."/>
            <person name="Guo"/>
            <person name="J."/>
            <person name="Pan"/>
            <person name="S."/>
            <person name="Fan"/>
            <person name="G."/>
            <person name="Zhang"/>
            <person name="W."/>
            <person name="Zhang"/>
            <person name="R."/>
            <person name="Yu"/>
            <person name="J."/>
            <person name="Zhang"/>
            <person name="X."/>
            <person name="Yin"/>
            <person name="Q."/>
            <person name="Ji"/>
            <person name="C."/>
            <person name="Jin"/>
            <person name="Y."/>
            <person name="Yue"/>
            <person name="G."/>
            <person name="Liu"/>
            <person name="M."/>
            <person name="Xu"/>
            <person name="J."/>
            <person name="Liu"/>
            <person name="S."/>
            <person name="Jordana"/>
            <person name="J."/>
            <person name="Noce"/>
            <person name="A."/>
            <person name="Amills"/>
            <person name="M."/>
            <person name="Wu"/>
            <person name="D.D."/>
            <person name="Li"/>
            <person name="S."/>
            <person name="Zhou"/>
            <person name="X. and Zhong"/>
            <person name="J."/>
        </authorList>
    </citation>
    <scope>NUCLEOTIDE SEQUENCE [LARGE SCALE GENOMIC DNA]</scope>
</reference>
<dbReference type="GO" id="GO:0051301">
    <property type="term" value="P:cell division"/>
    <property type="evidence" value="ECO:0007669"/>
    <property type="project" value="UniProtKB-KW"/>
</dbReference>
<dbReference type="GO" id="GO:0030500">
    <property type="term" value="P:regulation of bone mineralization"/>
    <property type="evidence" value="ECO:0007669"/>
    <property type="project" value="InterPro"/>
</dbReference>
<proteinExistence type="inferred from homology"/>
<dbReference type="PRINTS" id="PR00002">
    <property type="entry name" value="GLABONE"/>
</dbReference>
<feature type="modified residue" description="4-carboxyglutamate" evidence="17">
    <location>
        <position position="287"/>
    </location>
</feature>
<feature type="modified residue" description="4-carboxyglutamate" evidence="17">
    <location>
        <position position="290"/>
    </location>
</feature>
<evidence type="ECO:0000256" key="18">
    <source>
        <dbReference type="RuleBase" id="RU361261"/>
    </source>
</evidence>
<evidence type="ECO:0000256" key="2">
    <source>
        <dbReference type="ARBA" id="ARBA00004613"/>
    </source>
</evidence>
<evidence type="ECO:0000256" key="14">
    <source>
        <dbReference type="ARBA" id="ARBA00023328"/>
    </source>
</evidence>
<keyword evidence="13" id="KW-0131">Cell cycle</keyword>
<keyword evidence="14" id="KW-0137">Centromere</keyword>
<name>A0A9L0JQL7_EQUAS</name>
<dbReference type="InterPro" id="IPR035972">
    <property type="entry name" value="GLA-like_dom_SF"/>
</dbReference>
<evidence type="ECO:0000256" key="8">
    <source>
        <dbReference type="ARBA" id="ARBA00022618"/>
    </source>
</evidence>
<dbReference type="PANTHER" id="PTHR15459">
    <property type="entry name" value="POLYAMINE-MODULATED FACTOR 1"/>
    <property type="match status" value="1"/>
</dbReference>
<comment type="function">
    <text evidence="18">Binds strongly to apatite and calcium.</text>
</comment>
<dbReference type="PROSITE" id="PS50998">
    <property type="entry name" value="GLA_2"/>
    <property type="match status" value="1"/>
</dbReference>
<accession>A0A9L0JQL7</accession>
<keyword evidence="9" id="KW-0498">Mitosis</keyword>